<dbReference type="AlphaFoldDB" id="A0A4R1LZM0"/>
<dbReference type="PANTHER" id="PTHR46018">
    <property type="entry name" value="ZINC PHOSPHODIESTERASE ELAC PROTEIN 1"/>
    <property type="match status" value="1"/>
</dbReference>
<feature type="binding site" evidence="8">
    <location>
        <position position="212"/>
    </location>
    <ligand>
        <name>Zn(2+)</name>
        <dbReference type="ChEBI" id="CHEBI:29105"/>
        <label>2</label>
        <note>catalytic</note>
    </ligand>
</feature>
<dbReference type="PANTHER" id="PTHR46018:SF2">
    <property type="entry name" value="ZINC PHOSPHODIESTERASE ELAC PROTEIN 1"/>
    <property type="match status" value="1"/>
</dbReference>
<dbReference type="EC" id="3.1.26.11" evidence="8"/>
<feature type="binding site" evidence="8">
    <location>
        <position position="66"/>
    </location>
    <ligand>
        <name>Zn(2+)</name>
        <dbReference type="ChEBI" id="CHEBI:29105"/>
        <label>2</label>
        <note>catalytic</note>
    </ligand>
</feature>
<dbReference type="Proteomes" id="UP000294616">
    <property type="component" value="Unassembled WGS sequence"/>
</dbReference>
<dbReference type="Gene3D" id="3.60.15.10">
    <property type="entry name" value="Ribonuclease Z/Hydroxyacylglutathione hydrolase-like"/>
    <property type="match status" value="1"/>
</dbReference>
<dbReference type="GO" id="GO:0008270">
    <property type="term" value="F:zinc ion binding"/>
    <property type="evidence" value="ECO:0007669"/>
    <property type="project" value="UniProtKB-UniRule"/>
</dbReference>
<dbReference type="GO" id="GO:0042781">
    <property type="term" value="F:3'-tRNA processing endoribonuclease activity"/>
    <property type="evidence" value="ECO:0007669"/>
    <property type="project" value="UniProtKB-UniRule"/>
</dbReference>
<keyword evidence="7 8" id="KW-0862">Zinc</keyword>
<evidence type="ECO:0000256" key="4">
    <source>
        <dbReference type="ARBA" id="ARBA00022723"/>
    </source>
</evidence>
<evidence type="ECO:0000256" key="8">
    <source>
        <dbReference type="HAMAP-Rule" id="MF_01818"/>
    </source>
</evidence>
<evidence type="ECO:0000313" key="9">
    <source>
        <dbReference type="EMBL" id="TCK85046.1"/>
    </source>
</evidence>
<keyword evidence="4 8" id="KW-0479">Metal-binding</keyword>
<reference evidence="9 10" key="1">
    <citation type="submission" date="2019-03" db="EMBL/GenBank/DDBJ databases">
        <title>Genomic Encyclopedia of Archaeal and Bacterial Type Strains, Phase II (KMG-II): from individual species to whole genera.</title>
        <authorList>
            <person name="Goeker M."/>
        </authorList>
    </citation>
    <scope>NUCLEOTIDE SEQUENCE [LARGE SCALE GENOMIC DNA]</scope>
    <source>
        <strain evidence="9 10">DSM 22554</strain>
    </source>
</reference>
<keyword evidence="2 8" id="KW-0819">tRNA processing</keyword>
<feature type="active site" description="Proton acceptor" evidence="8">
    <location>
        <position position="66"/>
    </location>
</feature>
<comment type="subunit">
    <text evidence="1 8">Homodimer.</text>
</comment>
<organism evidence="9 10">
    <name type="scientific">Albibacterium bauzanense</name>
    <dbReference type="NCBI Taxonomy" id="653929"/>
    <lineage>
        <taxon>Bacteria</taxon>
        <taxon>Pseudomonadati</taxon>
        <taxon>Bacteroidota</taxon>
        <taxon>Sphingobacteriia</taxon>
        <taxon>Sphingobacteriales</taxon>
        <taxon>Sphingobacteriaceae</taxon>
        <taxon>Albibacterium</taxon>
    </lineage>
</organism>
<dbReference type="OrthoDB" id="9800940at2"/>
<feature type="binding site" evidence="8">
    <location>
        <position position="67"/>
    </location>
    <ligand>
        <name>Zn(2+)</name>
        <dbReference type="ChEBI" id="CHEBI:29105"/>
        <label>2</label>
        <note>catalytic</note>
    </ligand>
</feature>
<comment type="caution">
    <text evidence="9">The sequence shown here is derived from an EMBL/GenBank/DDBJ whole genome shotgun (WGS) entry which is preliminary data.</text>
</comment>
<dbReference type="RefSeq" id="WP_132220933.1">
    <property type="nucleotide sequence ID" value="NZ_SMGO01000001.1"/>
</dbReference>
<evidence type="ECO:0000256" key="2">
    <source>
        <dbReference type="ARBA" id="ARBA00022694"/>
    </source>
</evidence>
<comment type="cofactor">
    <cofactor evidence="8">
        <name>Zn(2+)</name>
        <dbReference type="ChEBI" id="CHEBI:29105"/>
    </cofactor>
    <text evidence="8">Binds 2 Zn(2+) ions.</text>
</comment>
<dbReference type="EMBL" id="SMGO01000001">
    <property type="protein sequence ID" value="TCK85046.1"/>
    <property type="molecule type" value="Genomic_DNA"/>
</dbReference>
<evidence type="ECO:0000256" key="7">
    <source>
        <dbReference type="ARBA" id="ARBA00022833"/>
    </source>
</evidence>
<keyword evidence="3 8" id="KW-0540">Nuclease</keyword>
<sequence length="304" mass="34235">MTFELTILGSNSATPAYGRNQTSQVLNINEKLYLIDCGEGTQLQLMKYNIKSSRIKYIFISHLHGDHYLGLVGLISSMHLIGRKEELTLFGPPELKEIIDIHLLHSDTRLRYPLIFHPVQPSQEQVILENDDVIVRSFPLDHRIPCTGFRFDERARLAKINIEAVKAQGVPTECLPVLKQGMDCVSDDGKVYKSAELTYPPPLTRSYAFCSDTLDSGSYHDSIKGVNLLYHEATFLNDLLLRAVETYHTTALQAGVIAKNVLAKKLLLGHFSARYRNLEPLLNESKSVFQNSFLAMEGVTFPVE</sequence>
<comment type="catalytic activity">
    <reaction evidence="8">
        <text>Endonucleolytic cleavage of RNA, removing extra 3' nucleotides from tRNA precursor, generating 3' termini of tRNAs. A 3'-hydroxy group is left at the tRNA terminus and a 5'-phosphoryl group is left at the trailer molecule.</text>
        <dbReference type="EC" id="3.1.26.11"/>
    </reaction>
</comment>
<dbReference type="InterPro" id="IPR036866">
    <property type="entry name" value="RibonucZ/Hydroxyglut_hydro"/>
</dbReference>
<evidence type="ECO:0000256" key="3">
    <source>
        <dbReference type="ARBA" id="ARBA00022722"/>
    </source>
</evidence>
<feature type="binding site" evidence="8">
    <location>
        <position position="142"/>
    </location>
    <ligand>
        <name>Zn(2+)</name>
        <dbReference type="ChEBI" id="CHEBI:29105"/>
        <label>1</label>
        <note>catalytic</note>
    </ligand>
</feature>
<dbReference type="Pfam" id="PF23023">
    <property type="entry name" value="Anti-Pycsar_Apyc1"/>
    <property type="match status" value="1"/>
</dbReference>
<comment type="function">
    <text evidence="8">Zinc phosphodiesterase, which displays some tRNA 3'-processing endonuclease activity. Probably involved in tRNA maturation, by removing a 3'-trailer from precursor tRNA.</text>
</comment>
<dbReference type="CDD" id="cd07717">
    <property type="entry name" value="RNaseZ_ZiPD-like_MBL-fold"/>
    <property type="match status" value="1"/>
</dbReference>
<keyword evidence="10" id="KW-1185">Reference proteome</keyword>
<keyword evidence="6 8" id="KW-0378">Hydrolase</keyword>
<keyword evidence="5 8" id="KW-0255">Endonuclease</keyword>
<evidence type="ECO:0000256" key="1">
    <source>
        <dbReference type="ARBA" id="ARBA00011738"/>
    </source>
</evidence>
<gene>
    <name evidence="8" type="primary">rnz</name>
    <name evidence="9" type="ORF">C8N28_0342</name>
</gene>
<accession>A0A4R1LZM0</accession>
<evidence type="ECO:0000256" key="5">
    <source>
        <dbReference type="ARBA" id="ARBA00022759"/>
    </source>
</evidence>
<proteinExistence type="inferred from homology"/>
<dbReference type="SUPFAM" id="SSF56281">
    <property type="entry name" value="Metallo-hydrolase/oxidoreductase"/>
    <property type="match status" value="1"/>
</dbReference>
<feature type="binding site" evidence="8">
    <location>
        <position position="270"/>
    </location>
    <ligand>
        <name>Zn(2+)</name>
        <dbReference type="ChEBI" id="CHEBI:29105"/>
        <label>2</label>
        <note>catalytic</note>
    </ligand>
</feature>
<feature type="binding site" evidence="8">
    <location>
        <position position="62"/>
    </location>
    <ligand>
        <name>Zn(2+)</name>
        <dbReference type="ChEBI" id="CHEBI:29105"/>
        <label>1</label>
        <note>catalytic</note>
    </ligand>
</feature>
<comment type="similarity">
    <text evidence="8">Belongs to the RNase Z family.</text>
</comment>
<dbReference type="NCBIfam" id="NF000801">
    <property type="entry name" value="PRK00055.1-3"/>
    <property type="match status" value="1"/>
</dbReference>
<evidence type="ECO:0000313" key="10">
    <source>
        <dbReference type="Proteomes" id="UP000294616"/>
    </source>
</evidence>
<name>A0A4R1LZM0_9SPHI</name>
<feature type="binding site" evidence="8">
    <location>
        <position position="212"/>
    </location>
    <ligand>
        <name>Zn(2+)</name>
        <dbReference type="ChEBI" id="CHEBI:29105"/>
        <label>1</label>
        <note>catalytic</note>
    </ligand>
</feature>
<feature type="binding site" evidence="8">
    <location>
        <position position="64"/>
    </location>
    <ligand>
        <name>Zn(2+)</name>
        <dbReference type="ChEBI" id="CHEBI:29105"/>
        <label>1</label>
        <note>catalytic</note>
    </ligand>
</feature>
<evidence type="ECO:0000256" key="6">
    <source>
        <dbReference type="ARBA" id="ARBA00022801"/>
    </source>
</evidence>
<dbReference type="InterPro" id="IPR013471">
    <property type="entry name" value="RNase_Z/BN"/>
</dbReference>
<dbReference type="HAMAP" id="MF_01818">
    <property type="entry name" value="RNase_Z_BN"/>
    <property type="match status" value="1"/>
</dbReference>
<protein>
    <recommendedName>
        <fullName evidence="8">Ribonuclease Z</fullName>
        <shortName evidence="8">RNase Z</shortName>
        <ecNumber evidence="8">3.1.26.11</ecNumber>
    </recommendedName>
    <alternativeName>
        <fullName evidence="8">tRNA 3 endonuclease</fullName>
    </alternativeName>
    <alternativeName>
        <fullName evidence="8">tRNase Z</fullName>
    </alternativeName>
</protein>